<dbReference type="GO" id="GO:0015276">
    <property type="term" value="F:ligand-gated monoatomic ion channel activity"/>
    <property type="evidence" value="ECO:0007669"/>
    <property type="project" value="InterPro"/>
</dbReference>
<keyword evidence="5 14" id="KW-0812">Transmembrane</keyword>
<reference evidence="16 17" key="1">
    <citation type="submission" date="2023-03" db="EMBL/GenBank/DDBJ databases">
        <title>High-quality genome of Scylla paramamosain provides insights in environmental adaptation.</title>
        <authorList>
            <person name="Zhang L."/>
        </authorList>
    </citation>
    <scope>NUCLEOTIDE SEQUENCE [LARGE SCALE GENOMIC DNA]</scope>
    <source>
        <strain evidence="16">LZ_2023a</strain>
        <tissue evidence="16">Muscle</tissue>
    </source>
</reference>
<evidence type="ECO:0000256" key="1">
    <source>
        <dbReference type="ARBA" id="ARBA00004651"/>
    </source>
</evidence>
<keyword evidence="11" id="KW-1071">Ligand-gated ion channel</keyword>
<evidence type="ECO:0000256" key="14">
    <source>
        <dbReference type="SAM" id="Phobius"/>
    </source>
</evidence>
<accession>A0AAW0UGX7</accession>
<evidence type="ECO:0000256" key="7">
    <source>
        <dbReference type="ARBA" id="ARBA00023065"/>
    </source>
</evidence>
<feature type="region of interest" description="Disordered" evidence="13">
    <location>
        <begin position="179"/>
        <end position="205"/>
    </location>
</feature>
<keyword evidence="7" id="KW-0406">Ion transport</keyword>
<evidence type="ECO:0000313" key="16">
    <source>
        <dbReference type="EMBL" id="KAK8399061.1"/>
    </source>
</evidence>
<keyword evidence="10" id="KW-0325">Glycoprotein</keyword>
<evidence type="ECO:0000256" key="10">
    <source>
        <dbReference type="ARBA" id="ARBA00023180"/>
    </source>
</evidence>
<feature type="transmembrane region" description="Helical" evidence="14">
    <location>
        <begin position="505"/>
        <end position="524"/>
    </location>
</feature>
<comment type="caution">
    <text evidence="16">The sequence shown here is derived from an EMBL/GenBank/DDBJ whole genome shotgun (WGS) entry which is preliminary data.</text>
</comment>
<name>A0AAW0UGX7_SCYPA</name>
<evidence type="ECO:0000256" key="3">
    <source>
        <dbReference type="ARBA" id="ARBA00022448"/>
    </source>
</evidence>
<evidence type="ECO:0000256" key="2">
    <source>
        <dbReference type="ARBA" id="ARBA00008685"/>
    </source>
</evidence>
<feature type="compositionally biased region" description="Basic residues" evidence="13">
    <location>
        <begin position="31"/>
        <end position="42"/>
    </location>
</feature>
<evidence type="ECO:0000256" key="5">
    <source>
        <dbReference type="ARBA" id="ARBA00022692"/>
    </source>
</evidence>
<comment type="similarity">
    <text evidence="2">Belongs to the glutamate-gated ion channel (TC 1.A.10.1) family.</text>
</comment>
<dbReference type="Pfam" id="PF10613">
    <property type="entry name" value="Lig_chan-Glu_bd"/>
    <property type="match status" value="1"/>
</dbReference>
<dbReference type="EMBL" id="JARAKH010000012">
    <property type="protein sequence ID" value="KAK8399061.1"/>
    <property type="molecule type" value="Genomic_DNA"/>
</dbReference>
<keyword evidence="9" id="KW-0675">Receptor</keyword>
<evidence type="ECO:0000313" key="17">
    <source>
        <dbReference type="Proteomes" id="UP001487740"/>
    </source>
</evidence>
<dbReference type="PROSITE" id="PS51257">
    <property type="entry name" value="PROKAR_LIPOPROTEIN"/>
    <property type="match status" value="1"/>
</dbReference>
<keyword evidence="8 14" id="KW-0472">Membrane</keyword>
<keyword evidence="3" id="KW-0813">Transport</keyword>
<organism evidence="16 17">
    <name type="scientific">Scylla paramamosain</name>
    <name type="common">Mud crab</name>
    <dbReference type="NCBI Taxonomy" id="85552"/>
    <lineage>
        <taxon>Eukaryota</taxon>
        <taxon>Metazoa</taxon>
        <taxon>Ecdysozoa</taxon>
        <taxon>Arthropoda</taxon>
        <taxon>Crustacea</taxon>
        <taxon>Multicrustacea</taxon>
        <taxon>Malacostraca</taxon>
        <taxon>Eumalacostraca</taxon>
        <taxon>Eucarida</taxon>
        <taxon>Decapoda</taxon>
        <taxon>Pleocyemata</taxon>
        <taxon>Brachyura</taxon>
        <taxon>Eubrachyura</taxon>
        <taxon>Portunoidea</taxon>
        <taxon>Portunidae</taxon>
        <taxon>Portuninae</taxon>
        <taxon>Scylla</taxon>
    </lineage>
</organism>
<dbReference type="PANTHER" id="PTHR42643">
    <property type="entry name" value="IONOTROPIC RECEPTOR 20A-RELATED"/>
    <property type="match status" value="1"/>
</dbReference>
<evidence type="ECO:0000256" key="9">
    <source>
        <dbReference type="ARBA" id="ARBA00023170"/>
    </source>
</evidence>
<evidence type="ECO:0000256" key="12">
    <source>
        <dbReference type="ARBA" id="ARBA00023303"/>
    </source>
</evidence>
<feature type="transmembrane region" description="Helical" evidence="14">
    <location>
        <begin position="476"/>
        <end position="493"/>
    </location>
</feature>
<evidence type="ECO:0000256" key="13">
    <source>
        <dbReference type="SAM" id="MobiDB-lite"/>
    </source>
</evidence>
<evidence type="ECO:0000256" key="8">
    <source>
        <dbReference type="ARBA" id="ARBA00023136"/>
    </source>
</evidence>
<proteinExistence type="inferred from homology"/>
<dbReference type="AlphaFoldDB" id="A0AAW0UGX7"/>
<feature type="transmembrane region" description="Helical" evidence="14">
    <location>
        <begin position="445"/>
        <end position="464"/>
    </location>
</feature>
<evidence type="ECO:0000256" key="11">
    <source>
        <dbReference type="ARBA" id="ARBA00023286"/>
    </source>
</evidence>
<feature type="transmembrane region" description="Helical" evidence="14">
    <location>
        <begin position="718"/>
        <end position="739"/>
    </location>
</feature>
<dbReference type="GO" id="GO:0050906">
    <property type="term" value="P:detection of stimulus involved in sensory perception"/>
    <property type="evidence" value="ECO:0007669"/>
    <property type="project" value="UniProtKB-ARBA"/>
</dbReference>
<protein>
    <recommendedName>
        <fullName evidence="15">Ionotropic glutamate receptor L-glutamate and glycine-binding domain-containing protein</fullName>
    </recommendedName>
</protein>
<keyword evidence="12" id="KW-0407">Ion channel</keyword>
<keyword evidence="6 14" id="KW-1133">Transmembrane helix</keyword>
<keyword evidence="4" id="KW-1003">Cell membrane</keyword>
<feature type="domain" description="Ionotropic glutamate receptor L-glutamate and glycine-binding" evidence="15">
    <location>
        <begin position="333"/>
        <end position="391"/>
    </location>
</feature>
<dbReference type="Gene3D" id="1.10.287.70">
    <property type="match status" value="1"/>
</dbReference>
<dbReference type="InterPro" id="IPR019594">
    <property type="entry name" value="Glu/Gly-bd"/>
</dbReference>
<dbReference type="InterPro" id="IPR052192">
    <property type="entry name" value="Insect_Ionotropic_Sensory_Rcpt"/>
</dbReference>
<dbReference type="InterPro" id="IPR001320">
    <property type="entry name" value="Iontro_rcpt_C"/>
</dbReference>
<dbReference type="Pfam" id="PF00060">
    <property type="entry name" value="Lig_chan"/>
    <property type="match status" value="1"/>
</dbReference>
<dbReference type="GO" id="GO:0005886">
    <property type="term" value="C:plasma membrane"/>
    <property type="evidence" value="ECO:0007669"/>
    <property type="project" value="UniProtKB-SubCell"/>
</dbReference>
<gene>
    <name evidence="16" type="ORF">O3P69_004262</name>
</gene>
<comment type="subcellular location">
    <subcellularLocation>
        <location evidence="1">Cell membrane</location>
        <topology evidence="1">Multi-pass membrane protein</topology>
    </subcellularLocation>
</comment>
<feature type="region of interest" description="Disordered" evidence="13">
    <location>
        <begin position="22"/>
        <end position="42"/>
    </location>
</feature>
<feature type="compositionally biased region" description="Basic and acidic residues" evidence="13">
    <location>
        <begin position="194"/>
        <end position="203"/>
    </location>
</feature>
<dbReference type="SUPFAM" id="SSF53850">
    <property type="entry name" value="Periplasmic binding protein-like II"/>
    <property type="match status" value="1"/>
</dbReference>
<evidence type="ECO:0000256" key="6">
    <source>
        <dbReference type="ARBA" id="ARBA00022989"/>
    </source>
</evidence>
<keyword evidence="17" id="KW-1185">Reference proteome</keyword>
<dbReference type="SMART" id="SM00918">
    <property type="entry name" value="Lig_chan-Glu_bd"/>
    <property type="match status" value="1"/>
</dbReference>
<evidence type="ECO:0000259" key="15">
    <source>
        <dbReference type="SMART" id="SM00918"/>
    </source>
</evidence>
<dbReference type="PANTHER" id="PTHR42643:SF38">
    <property type="entry name" value="IONOTROPIC RECEPTOR 100A"/>
    <property type="match status" value="1"/>
</dbReference>
<sequence length="754" mass="84691">MCRQIASLFWQGAVTHGGGCGCTSPAEPRHPQRRQRRRRQGRRSLLNKSDVCYLIWNTFIEVTVGLLSLTVASGGMSPLPAQRVQQDNMEAAVGGVVSMVMQGLGECRLLLVTSTPVTDMLSHVLSELRDGGSGGVVVMEDTSSLSTSLIVPRLTRDGGAACWTLVFFLAEVPDTDDILNNKREGSNNTSGTDGHNEGGRKDINASFKNSNQDIKRFLEKSGLWMLPETRVLVVGWDTSGTLLLQHPSLRNIRHLFLLLLLPADKGRTVELYRRCLFCSTRERGTELLLREKATLQLHVKQRLLLGRLVNLWGSLLTVITMDYFPHVDYHRSPNHQPGGKVLPKDCLDFRMVDAIASHLNFSYVVREPPDGQWGVRDDSGHFTGIVGSLEREEGDLSMVLTPTPDRLEVMDHSRIYGEGAFVIISLKPRPATQHWAFVKSFRDELWLTLLSMVVVWGVLLWAMLKAWTWIRVDREVRWSSLTSAILYGFGALLEDPPHPPPTNLSAQVMVGWWWVLCIIITTAYRSSLISHLTVPGISRPVNTFDDLLELEGWSWSAEIGLLNMADRDFFLGSPSPVVREVYRLMEFYTLEDALQKVLKGRHSFITWKNYIDVRIASRYSDARGITPLYVSNKRYPIFGGYSWGFRRGAPFLDAIKRLKQCLLESGILTYWLSDVIKQRVRETRKNSQEGQDASVTQALLPNLGSGEVVLGLSHLQGVFYFLFAGFVVSLITLMCEQAFTHTNTTREVAAITKG</sequence>
<evidence type="ECO:0000256" key="4">
    <source>
        <dbReference type="ARBA" id="ARBA00022475"/>
    </source>
</evidence>
<dbReference type="Gene3D" id="3.40.190.10">
    <property type="entry name" value="Periplasmic binding protein-like II"/>
    <property type="match status" value="1"/>
</dbReference>
<dbReference type="Proteomes" id="UP001487740">
    <property type="component" value="Unassembled WGS sequence"/>
</dbReference>